<accession>A0A1I8GCQ1</accession>
<feature type="region of interest" description="Disordered" evidence="1">
    <location>
        <begin position="296"/>
        <end position="315"/>
    </location>
</feature>
<protein>
    <submittedName>
        <fullName evidence="3 4">Uncharacterized protein</fullName>
    </submittedName>
</protein>
<evidence type="ECO:0000313" key="3">
    <source>
        <dbReference type="WBParaSite" id="maker-uti_cns_0001405-snap-gene-0.11-mRNA-1"/>
    </source>
</evidence>
<feature type="compositionally biased region" description="Low complexity" evidence="1">
    <location>
        <begin position="301"/>
        <end position="314"/>
    </location>
</feature>
<evidence type="ECO:0000313" key="4">
    <source>
        <dbReference type="WBParaSite" id="maker-uti_cns_0007294-snap-gene-0.6-mRNA-1"/>
    </source>
</evidence>
<proteinExistence type="predicted"/>
<dbReference type="AlphaFoldDB" id="A0A1I8GCQ1"/>
<feature type="compositionally biased region" description="Polar residues" evidence="1">
    <location>
        <begin position="329"/>
        <end position="346"/>
    </location>
</feature>
<reference evidence="3 4" key="1">
    <citation type="submission" date="2016-11" db="UniProtKB">
        <authorList>
            <consortium name="WormBaseParasite"/>
        </authorList>
    </citation>
    <scope>IDENTIFICATION</scope>
</reference>
<name>A0A1I8GCQ1_9PLAT</name>
<feature type="compositionally biased region" description="Low complexity" evidence="1">
    <location>
        <begin position="30"/>
        <end position="41"/>
    </location>
</feature>
<dbReference type="WBParaSite" id="maker-uti_cns_0001405-snap-gene-0.11-mRNA-1">
    <property type="protein sequence ID" value="maker-uti_cns_0001405-snap-gene-0.11-mRNA-1"/>
    <property type="gene ID" value="maker-uti_cns_0001405-snap-gene-0.11"/>
</dbReference>
<dbReference type="WBParaSite" id="maker-uti_cns_0007294-snap-gene-0.6-mRNA-1">
    <property type="protein sequence ID" value="maker-uti_cns_0007294-snap-gene-0.6-mRNA-1"/>
    <property type="gene ID" value="maker-uti_cns_0007294-snap-gene-0.6"/>
</dbReference>
<sequence>MTALVESGRAKQDAELSCSSFSNQEPPSAQQHHQQQQQTQSSEKKQHHQADLSADNWSTKLSSVPLSIGFDLSVFATHDRCGRLTLHPVLRAVDKPKVQGDSQNLGRNNCARTVPDYRAETSESPDCNRAASSRRKPQLILDAADICTESRADSISESPVPANAKITGVELPARSNAQVSKAADLNKDNNNRDAVTGCSWSKLGVGRTSKSSRVHKDSRSNFSNKPSIGVDSRHELRRQSQYSNTSKLRKDIRRPRASEHRSGQSSSDLPPGSLAMVVQNLEALLSALDPRRSRLERAAADSRSSASLVSSTTAGKSAASLSNNSAFQMNRPIAQSSQADQPQTRELMSVSDLQLEYETDRSRRLKSNRRR</sequence>
<feature type="region of interest" description="Disordered" evidence="1">
    <location>
        <begin position="1"/>
        <end position="56"/>
    </location>
</feature>
<evidence type="ECO:0000313" key="2">
    <source>
        <dbReference type="Proteomes" id="UP000095280"/>
    </source>
</evidence>
<feature type="compositionally biased region" description="Polar residues" evidence="1">
    <location>
        <begin position="17"/>
        <end position="29"/>
    </location>
</feature>
<feature type="region of interest" description="Disordered" evidence="1">
    <location>
        <begin position="180"/>
        <end position="272"/>
    </location>
</feature>
<evidence type="ECO:0000256" key="1">
    <source>
        <dbReference type="SAM" id="MobiDB-lite"/>
    </source>
</evidence>
<keyword evidence="2" id="KW-1185">Reference proteome</keyword>
<organism evidence="2 3">
    <name type="scientific">Macrostomum lignano</name>
    <dbReference type="NCBI Taxonomy" id="282301"/>
    <lineage>
        <taxon>Eukaryota</taxon>
        <taxon>Metazoa</taxon>
        <taxon>Spiralia</taxon>
        <taxon>Lophotrochozoa</taxon>
        <taxon>Platyhelminthes</taxon>
        <taxon>Rhabditophora</taxon>
        <taxon>Macrostomorpha</taxon>
        <taxon>Macrostomida</taxon>
        <taxon>Macrostomidae</taxon>
        <taxon>Macrostomum</taxon>
    </lineage>
</organism>
<feature type="region of interest" description="Disordered" evidence="1">
    <location>
        <begin position="329"/>
        <end position="371"/>
    </location>
</feature>
<dbReference type="Proteomes" id="UP000095280">
    <property type="component" value="Unplaced"/>
</dbReference>